<dbReference type="AlphaFoldDB" id="A0A940YLE5"/>
<keyword evidence="5" id="KW-1185">Reference proteome</keyword>
<evidence type="ECO:0000256" key="1">
    <source>
        <dbReference type="SAM" id="MobiDB-lite"/>
    </source>
</evidence>
<dbReference type="InterPro" id="IPR012931">
    <property type="entry name" value="TraG_N_Proteobacteria"/>
</dbReference>
<accession>A0A940YLE5</accession>
<keyword evidence="2" id="KW-0472">Membrane</keyword>
<feature type="region of interest" description="Disordered" evidence="1">
    <location>
        <begin position="877"/>
        <end position="972"/>
    </location>
</feature>
<comment type="caution">
    <text evidence="4">The sequence shown here is derived from an EMBL/GenBank/DDBJ whole genome shotgun (WGS) entry which is preliminary data.</text>
</comment>
<feature type="region of interest" description="Disordered" evidence="1">
    <location>
        <begin position="685"/>
        <end position="706"/>
    </location>
</feature>
<keyword evidence="2" id="KW-0812">Transmembrane</keyword>
<feature type="compositionally biased region" description="Polar residues" evidence="1">
    <location>
        <begin position="900"/>
        <end position="923"/>
    </location>
</feature>
<evidence type="ECO:0000256" key="2">
    <source>
        <dbReference type="SAM" id="Phobius"/>
    </source>
</evidence>
<protein>
    <submittedName>
        <fullName evidence="4">Conjugal transfer protein TraG N-terminal domain-containing protein</fullName>
    </submittedName>
</protein>
<evidence type="ECO:0000259" key="3">
    <source>
        <dbReference type="Pfam" id="PF07916"/>
    </source>
</evidence>
<feature type="compositionally biased region" description="Basic and acidic residues" evidence="1">
    <location>
        <begin position="942"/>
        <end position="955"/>
    </location>
</feature>
<reference evidence="4" key="1">
    <citation type="submission" date="2021-04" db="EMBL/GenBank/DDBJ databases">
        <title>The genome sequence of Ideonella sp. 4Y11.</title>
        <authorList>
            <person name="Liu Y."/>
        </authorList>
    </citation>
    <scope>NUCLEOTIDE SEQUENCE</scope>
    <source>
        <strain evidence="4">4Y11</strain>
    </source>
</reference>
<proteinExistence type="predicted"/>
<feature type="compositionally biased region" description="Polar residues" evidence="1">
    <location>
        <begin position="932"/>
        <end position="941"/>
    </location>
</feature>
<keyword evidence="2" id="KW-1133">Transmembrane helix</keyword>
<sequence length="972" mass="102489">MVTQTLTIYAYGNVDALHGILNAIAMVMSANDFADMIRVAVIVGFVSVAILAMLPGNLQKGWNWFMTVAVLSGVLLVPKANVSIEDKLGLQPPVVVQNVPWGLALLGTVKSSIGSTLTQMFETAFQTIPGDLALPAELGYLEHGVLFGNRLVRASREAEFTALVTQSDTLNYLRNCVFPTLAREANPGAFERSPNLLADIEVTNPALFSPYHDSNGDTQLGTCPEVYGKLHKNLMGQGRQALEAMAQRLYPGQDSAQAIAKAEGSLLAIYGKSQLANVGLTAAEVMVQNILINATADASALYGASLDDPALMMFASMRSQAIAQTNAGWLVQGRIAEEVLPLVRNVTEAILYAMFPVLCILAVASEGQALAKLLKGYILVMIWVELWPPMFAVVNYLQTLESAKSLAAAAAIGGTQALSLQSATGIYSTAISEVAVASWMVTFVPVLAAAILLGFEKVMAVAGASGVGGGSAASSTAAQGAHGNLQLGNMSYGQQELSEYRSDSAVRRTSGLGGQSATHLLSGETIDQYAQSSGPVSVKDSAGWGQRMSESAAAATEQATQHQKAYEASLGNAFTQALTLARTGSAGATRGLGFDVSTLGDNGLATSDTARSAERIAKQFGIADSSAVQKALTAGVGAPIPVLSFGGKLSTQETEQLSNAIQSERSSLHDLSVQRQERLVNAFRSGSSFESTRRSNREAADRIDASMRDAATSRELASASLAESRRYQEASEKYEAFSRSGEANWANEFYQFARARGVEPSQGRASTAHLKSLLQEFVASGEVFKSDAGESFWVPHQGQGPNVQQDRLNFTPAALRSHQQQANPGGGRQAVELAHEAGSMRVQAGWRQQGVSPAQAVGGSDLGAQVAAGQGGAQQASQAARAKLDSTAGATQVDWDSRIDSTSTGHDPVYSSNPITQEHTPNKAQKGVHSPEASTFPQQAENVRKAKAADAEAKQEQMGVYPPRIPTGPNDQ</sequence>
<dbReference type="Pfam" id="PF07916">
    <property type="entry name" value="TraG_N"/>
    <property type="match status" value="1"/>
</dbReference>
<dbReference type="Proteomes" id="UP000678374">
    <property type="component" value="Unassembled WGS sequence"/>
</dbReference>
<feature type="compositionally biased region" description="Basic and acidic residues" evidence="1">
    <location>
        <begin position="691"/>
        <end position="706"/>
    </location>
</feature>
<organism evidence="4 5">
    <name type="scientific">Ideonella aquatica</name>
    <dbReference type="NCBI Taxonomy" id="2824119"/>
    <lineage>
        <taxon>Bacteria</taxon>
        <taxon>Pseudomonadati</taxon>
        <taxon>Pseudomonadota</taxon>
        <taxon>Betaproteobacteria</taxon>
        <taxon>Burkholderiales</taxon>
        <taxon>Sphaerotilaceae</taxon>
        <taxon>Ideonella</taxon>
    </lineage>
</organism>
<dbReference type="EMBL" id="JAGQDE010000038">
    <property type="protein sequence ID" value="MBQ0961749.1"/>
    <property type="molecule type" value="Genomic_DNA"/>
</dbReference>
<dbReference type="RefSeq" id="WP_210804436.1">
    <property type="nucleotide sequence ID" value="NZ_JAGQDE010000038.1"/>
</dbReference>
<feature type="transmembrane region" description="Helical" evidence="2">
    <location>
        <begin position="349"/>
        <end position="371"/>
    </location>
</feature>
<feature type="transmembrane region" description="Helical" evidence="2">
    <location>
        <begin position="436"/>
        <end position="455"/>
    </location>
</feature>
<evidence type="ECO:0000313" key="5">
    <source>
        <dbReference type="Proteomes" id="UP000678374"/>
    </source>
</evidence>
<feature type="transmembrane region" description="Helical" evidence="2">
    <location>
        <begin position="377"/>
        <end position="397"/>
    </location>
</feature>
<name>A0A940YLE5_9BURK</name>
<gene>
    <name evidence="4" type="ORF">KAK06_22625</name>
</gene>
<feature type="domain" description="TraG N-terminal Proteobacteria" evidence="3">
    <location>
        <begin position="7"/>
        <end position="472"/>
    </location>
</feature>
<evidence type="ECO:0000313" key="4">
    <source>
        <dbReference type="EMBL" id="MBQ0961749.1"/>
    </source>
</evidence>
<feature type="transmembrane region" description="Helical" evidence="2">
    <location>
        <begin position="36"/>
        <end position="55"/>
    </location>
</feature>